<name>A0A211ZLT8_9PROT</name>
<evidence type="ECO:0000256" key="1">
    <source>
        <dbReference type="ARBA" id="ARBA00004202"/>
    </source>
</evidence>
<keyword evidence="9" id="KW-0472">Membrane</keyword>
<evidence type="ECO:0000256" key="8">
    <source>
        <dbReference type="ARBA" id="ARBA00022967"/>
    </source>
</evidence>
<dbReference type="PROSITE" id="PS00211">
    <property type="entry name" value="ABC_TRANSPORTER_1"/>
    <property type="match status" value="1"/>
</dbReference>
<proteinExistence type="predicted"/>
<dbReference type="OrthoDB" id="9805029at2"/>
<keyword evidence="3" id="KW-1003">Cell membrane</keyword>
<evidence type="ECO:0000256" key="3">
    <source>
        <dbReference type="ARBA" id="ARBA00022475"/>
    </source>
</evidence>
<dbReference type="EMBL" id="NHON01000028">
    <property type="protein sequence ID" value="OWJ66134.1"/>
    <property type="molecule type" value="Genomic_DNA"/>
</dbReference>
<keyword evidence="6" id="KW-0547">Nucleotide-binding</keyword>
<feature type="domain" description="ABC transporter" evidence="10">
    <location>
        <begin position="15"/>
        <end position="251"/>
    </location>
</feature>
<evidence type="ECO:0000256" key="4">
    <source>
        <dbReference type="ARBA" id="ARBA00022597"/>
    </source>
</evidence>
<dbReference type="InterPro" id="IPR003439">
    <property type="entry name" value="ABC_transporter-like_ATP-bd"/>
</dbReference>
<comment type="caution">
    <text evidence="11">The sequence shown here is derived from an EMBL/GenBank/DDBJ whole genome shotgun (WGS) entry which is preliminary data.</text>
</comment>
<dbReference type="FunFam" id="3.40.50.300:FF:000127">
    <property type="entry name" value="Ribose import ATP-binding protein RbsA"/>
    <property type="match status" value="1"/>
</dbReference>
<dbReference type="Proteomes" id="UP000196655">
    <property type="component" value="Unassembled WGS sequence"/>
</dbReference>
<dbReference type="GO" id="GO:0005524">
    <property type="term" value="F:ATP binding"/>
    <property type="evidence" value="ECO:0007669"/>
    <property type="project" value="UniProtKB-KW"/>
</dbReference>
<keyword evidence="2" id="KW-0813">Transport</keyword>
<keyword evidence="7 11" id="KW-0067">ATP-binding</keyword>
<keyword evidence="4" id="KW-0762">Sugar transport</keyword>
<dbReference type="CDD" id="cd03216">
    <property type="entry name" value="ABC_Carb_Monos_I"/>
    <property type="match status" value="1"/>
</dbReference>
<evidence type="ECO:0000256" key="6">
    <source>
        <dbReference type="ARBA" id="ARBA00022741"/>
    </source>
</evidence>
<dbReference type="PANTHER" id="PTHR43790:SF3">
    <property type="entry name" value="D-ALLOSE IMPORT ATP-BINDING PROTEIN ALSA-RELATED"/>
    <property type="match status" value="1"/>
</dbReference>
<dbReference type="AlphaFoldDB" id="A0A211ZLT8"/>
<dbReference type="GO" id="GO:0005886">
    <property type="term" value="C:plasma membrane"/>
    <property type="evidence" value="ECO:0007669"/>
    <property type="project" value="UniProtKB-SubCell"/>
</dbReference>
<dbReference type="PANTHER" id="PTHR43790">
    <property type="entry name" value="CARBOHYDRATE TRANSPORT ATP-BINDING PROTEIN MG119-RELATED"/>
    <property type="match status" value="1"/>
</dbReference>
<dbReference type="InterPro" id="IPR003593">
    <property type="entry name" value="AAA+_ATPase"/>
</dbReference>
<evidence type="ECO:0000256" key="7">
    <source>
        <dbReference type="ARBA" id="ARBA00022840"/>
    </source>
</evidence>
<comment type="subcellular location">
    <subcellularLocation>
        <location evidence="1">Cell membrane</location>
        <topology evidence="1">Peripheral membrane protein</topology>
    </subcellularLocation>
</comment>
<evidence type="ECO:0000313" key="12">
    <source>
        <dbReference type="Proteomes" id="UP000196655"/>
    </source>
</evidence>
<evidence type="ECO:0000259" key="10">
    <source>
        <dbReference type="PROSITE" id="PS50893"/>
    </source>
</evidence>
<reference evidence="12" key="1">
    <citation type="submission" date="2017-05" db="EMBL/GenBank/DDBJ databases">
        <authorList>
            <person name="Macchi M."/>
            <person name="Festa S."/>
            <person name="Coppotelli B.M."/>
            <person name="Morelli I.S."/>
        </authorList>
    </citation>
    <scope>NUCLEOTIDE SEQUENCE [LARGE SCALE GENOMIC DNA]</scope>
    <source>
        <strain evidence="12">I</strain>
    </source>
</reference>
<dbReference type="STRING" id="1122125.GCA_000423185_05961"/>
<dbReference type="SUPFAM" id="SSF52540">
    <property type="entry name" value="P-loop containing nucleoside triphosphate hydrolases"/>
    <property type="match status" value="2"/>
</dbReference>
<gene>
    <name evidence="11" type="ORF">BWR60_16205</name>
</gene>
<feature type="domain" description="ABC transporter" evidence="10">
    <location>
        <begin position="270"/>
        <end position="517"/>
    </location>
</feature>
<keyword evidence="8" id="KW-1278">Translocase</keyword>
<dbReference type="CDD" id="cd03215">
    <property type="entry name" value="ABC_Carb_Monos_II"/>
    <property type="match status" value="1"/>
</dbReference>
<dbReference type="InterPro" id="IPR017871">
    <property type="entry name" value="ABC_transporter-like_CS"/>
</dbReference>
<evidence type="ECO:0000256" key="9">
    <source>
        <dbReference type="ARBA" id="ARBA00023136"/>
    </source>
</evidence>
<sequence>MSSIDTETSAAPPVLRAASIGKTFAGVTVLHGVGLDVFAGEIHALMGENGAGKSTLMKILAGIHGDYDGTILVDGAPRQFAGVRDAEEAGIGIIHQELNLVPGMTVAENIFLGREPLRGGMFVDGPALREAAARLIRRLGIAVDPDARVGSLRVGEQQLVEIAKALSLDTRILIMDEPTSALSQAECATLFAVVRQLARDGVAVVYISHRMDEVMELADRVTILRDGRHVVTAPIADLTRERIIAHMVGRELAKAEHPAGRGGAGGRPVLSVRDLSLEVPGRRGGWRRVLDGVGFDLHPGEILGIAGLLGAGRTEILETIFGSARGRRGGTVRIDGEAVTIDDPAAAKRHGLALVTEDRKVTGLQLGASIRDNLALPSLPLLARLGLRRFGREAELARGTIGRLGVRCTGPAQPAGRLSGGNQQKVVIGKWLATVPRVLLLDEPTRGIDVGAKKEIYDLVFALADQGIAVLLVSSELPELLLLADRILVMCEGRQTGLLSRAEASQEAIMELASPRASRPVSRAAETVP</sequence>
<protein>
    <submittedName>
        <fullName evidence="11">D-xylose ABC transporter ATP-binding protein</fullName>
    </submittedName>
</protein>
<keyword evidence="5" id="KW-0677">Repeat</keyword>
<evidence type="ECO:0000256" key="2">
    <source>
        <dbReference type="ARBA" id="ARBA00022448"/>
    </source>
</evidence>
<evidence type="ECO:0000256" key="5">
    <source>
        <dbReference type="ARBA" id="ARBA00022737"/>
    </source>
</evidence>
<dbReference type="Gene3D" id="3.40.50.300">
    <property type="entry name" value="P-loop containing nucleotide triphosphate hydrolases"/>
    <property type="match status" value="2"/>
</dbReference>
<dbReference type="RefSeq" id="WP_088152063.1">
    <property type="nucleotide sequence ID" value="NZ_NHON01000028.1"/>
</dbReference>
<dbReference type="InterPro" id="IPR050107">
    <property type="entry name" value="ABC_carbohydrate_import_ATPase"/>
</dbReference>
<dbReference type="InterPro" id="IPR027417">
    <property type="entry name" value="P-loop_NTPase"/>
</dbReference>
<dbReference type="SMART" id="SM00382">
    <property type="entry name" value="AAA"/>
    <property type="match status" value="2"/>
</dbReference>
<organism evidence="11 12">
    <name type="scientific">Inquilinus limosus</name>
    <dbReference type="NCBI Taxonomy" id="171674"/>
    <lineage>
        <taxon>Bacteria</taxon>
        <taxon>Pseudomonadati</taxon>
        <taxon>Pseudomonadota</taxon>
        <taxon>Alphaproteobacteria</taxon>
        <taxon>Rhodospirillales</taxon>
        <taxon>Rhodospirillaceae</taxon>
        <taxon>Inquilinus</taxon>
    </lineage>
</organism>
<dbReference type="Pfam" id="PF00005">
    <property type="entry name" value="ABC_tran"/>
    <property type="match status" value="2"/>
</dbReference>
<evidence type="ECO:0000313" key="11">
    <source>
        <dbReference type="EMBL" id="OWJ66134.1"/>
    </source>
</evidence>
<dbReference type="GO" id="GO:0016887">
    <property type="term" value="F:ATP hydrolysis activity"/>
    <property type="evidence" value="ECO:0007669"/>
    <property type="project" value="InterPro"/>
</dbReference>
<dbReference type="PROSITE" id="PS50893">
    <property type="entry name" value="ABC_TRANSPORTER_2"/>
    <property type="match status" value="2"/>
</dbReference>
<accession>A0A211ZLT8</accession>
<keyword evidence="12" id="KW-1185">Reference proteome</keyword>